<dbReference type="InterPro" id="IPR013785">
    <property type="entry name" value="Aldolase_TIM"/>
</dbReference>
<comment type="pathway">
    <text evidence="2 9">Carbohydrate degradation; pentose phosphate pathway; D-glyceraldehyde 3-phosphate and beta-D-fructose 6-phosphate from D-ribose 5-phosphate and D-xylulose 5-phosphate (non-oxidative stage): step 2/3.</text>
</comment>
<evidence type="ECO:0000256" key="2">
    <source>
        <dbReference type="ARBA" id="ARBA00004857"/>
    </source>
</evidence>
<evidence type="ECO:0000256" key="5">
    <source>
        <dbReference type="ARBA" id="ARBA00022679"/>
    </source>
</evidence>
<dbReference type="InterPro" id="IPR018225">
    <property type="entry name" value="Transaldolase_AS"/>
</dbReference>
<dbReference type="PATRIC" id="fig|1321820.3.peg.693"/>
<gene>
    <name evidence="9" type="primary">tal</name>
    <name evidence="10" type="ORF">HMPREF1983_00708</name>
</gene>
<dbReference type="UniPathway" id="UPA00115">
    <property type="reaction ID" value="UER00414"/>
</dbReference>
<keyword evidence="4 9" id="KW-0963">Cytoplasm</keyword>
<dbReference type="HAMAP" id="MF_00494">
    <property type="entry name" value="Transaldolase_3b"/>
    <property type="match status" value="1"/>
</dbReference>
<sequence>MKGDKIMKFFIDTANVDDIRLANDLGVICGVTTNPSLIAKEGRNFEDVIKEITEIVDGPISGEVKATTEHWEDMVKEAREIAKIHPNMVVKIPMTEDGLRAVKILKSEGIKTNVTLIFSANQALLAARAGATYVSPFLGRLDDISHNGLLLIEEIVEIFANNDLDTEIIAASVRNPIHVVECAKLGCDIATVPYKVIKQMIAHPLTEIGIEKFKQDYKKVFGE</sequence>
<dbReference type="Pfam" id="PF00923">
    <property type="entry name" value="TAL_FSA"/>
    <property type="match status" value="1"/>
</dbReference>
<evidence type="ECO:0000256" key="7">
    <source>
        <dbReference type="ARBA" id="ARBA00023270"/>
    </source>
</evidence>
<dbReference type="PROSITE" id="PS00958">
    <property type="entry name" value="TRANSALDOLASE_2"/>
    <property type="match status" value="1"/>
</dbReference>
<dbReference type="PANTHER" id="PTHR10683">
    <property type="entry name" value="TRANSALDOLASE"/>
    <property type="match status" value="1"/>
</dbReference>
<evidence type="ECO:0000256" key="1">
    <source>
        <dbReference type="ARBA" id="ARBA00004496"/>
    </source>
</evidence>
<dbReference type="Proteomes" id="UP000016637">
    <property type="component" value="Unassembled WGS sequence"/>
</dbReference>
<evidence type="ECO:0000256" key="3">
    <source>
        <dbReference type="ARBA" id="ARBA00005740"/>
    </source>
</evidence>
<dbReference type="SUPFAM" id="SSF51569">
    <property type="entry name" value="Aldolase"/>
    <property type="match status" value="1"/>
</dbReference>
<comment type="catalytic activity">
    <reaction evidence="8 9">
        <text>D-sedoheptulose 7-phosphate + D-glyceraldehyde 3-phosphate = D-erythrose 4-phosphate + beta-D-fructose 6-phosphate</text>
        <dbReference type="Rhea" id="RHEA:17053"/>
        <dbReference type="ChEBI" id="CHEBI:16897"/>
        <dbReference type="ChEBI" id="CHEBI:57483"/>
        <dbReference type="ChEBI" id="CHEBI:57634"/>
        <dbReference type="ChEBI" id="CHEBI:59776"/>
        <dbReference type="EC" id="2.2.1.2"/>
    </reaction>
</comment>
<dbReference type="GO" id="GO:0016832">
    <property type="term" value="F:aldehyde-lyase activity"/>
    <property type="evidence" value="ECO:0007669"/>
    <property type="project" value="InterPro"/>
</dbReference>
<evidence type="ECO:0000256" key="8">
    <source>
        <dbReference type="ARBA" id="ARBA00048810"/>
    </source>
</evidence>
<dbReference type="NCBIfam" id="TIGR00875">
    <property type="entry name" value="fsa_talC_mipB"/>
    <property type="match status" value="1"/>
</dbReference>
<dbReference type="InterPro" id="IPR004731">
    <property type="entry name" value="Transaldolase_3B/F6P_aldolase"/>
</dbReference>
<comment type="caution">
    <text evidence="10">The sequence shown here is derived from an EMBL/GenBank/DDBJ whole genome shotgun (WGS) entry which is preliminary data.</text>
</comment>
<keyword evidence="5 9" id="KW-0808">Transferase</keyword>
<dbReference type="InterPro" id="IPR001585">
    <property type="entry name" value="TAL/FSA"/>
</dbReference>
<dbReference type="GO" id="GO:0006098">
    <property type="term" value="P:pentose-phosphate shunt"/>
    <property type="evidence" value="ECO:0007669"/>
    <property type="project" value="UniProtKB-UniRule"/>
</dbReference>
<dbReference type="eggNOG" id="COG0176">
    <property type="taxonomic scope" value="Bacteria"/>
</dbReference>
<organism evidence="10 11">
    <name type="scientific">Gemella bergeri ATCC 700627</name>
    <dbReference type="NCBI Taxonomy" id="1321820"/>
    <lineage>
        <taxon>Bacteria</taxon>
        <taxon>Bacillati</taxon>
        <taxon>Bacillota</taxon>
        <taxon>Bacilli</taxon>
        <taxon>Bacillales</taxon>
        <taxon>Gemellaceae</taxon>
        <taxon>Gemella</taxon>
    </lineage>
</organism>
<evidence type="ECO:0000256" key="4">
    <source>
        <dbReference type="ARBA" id="ARBA00022490"/>
    </source>
</evidence>
<dbReference type="InterPro" id="IPR022999">
    <property type="entry name" value="Transaldolase_3B"/>
</dbReference>
<dbReference type="GO" id="GO:0004801">
    <property type="term" value="F:transaldolase activity"/>
    <property type="evidence" value="ECO:0007669"/>
    <property type="project" value="UniProtKB-UniRule"/>
</dbReference>
<keyword evidence="7 9" id="KW-0704">Schiff base</keyword>
<accession>U2QQA2</accession>
<name>U2QQA2_9BACL</name>
<dbReference type="FunFam" id="3.20.20.70:FF:000018">
    <property type="entry name" value="Probable transaldolase"/>
    <property type="match status" value="1"/>
</dbReference>
<comment type="similarity">
    <text evidence="3 9">Belongs to the transaldolase family. Type 3B subfamily.</text>
</comment>
<comment type="subcellular location">
    <subcellularLocation>
        <location evidence="1 9">Cytoplasm</location>
    </subcellularLocation>
</comment>
<evidence type="ECO:0000256" key="9">
    <source>
        <dbReference type="HAMAP-Rule" id="MF_00494"/>
    </source>
</evidence>
<keyword evidence="6 9" id="KW-0570">Pentose shunt</keyword>
<dbReference type="PROSITE" id="PS01054">
    <property type="entry name" value="TRANSALDOLASE_1"/>
    <property type="match status" value="1"/>
</dbReference>
<dbReference type="HOGENOM" id="CLU_079764_0_0_9"/>
<evidence type="ECO:0000313" key="11">
    <source>
        <dbReference type="Proteomes" id="UP000016637"/>
    </source>
</evidence>
<dbReference type="Gene3D" id="3.20.20.70">
    <property type="entry name" value="Aldolase class I"/>
    <property type="match status" value="1"/>
</dbReference>
<proteinExistence type="inferred from homology"/>
<dbReference type="PANTHER" id="PTHR10683:SF36">
    <property type="entry name" value="TRANSALDOLASE"/>
    <property type="match status" value="1"/>
</dbReference>
<evidence type="ECO:0000256" key="6">
    <source>
        <dbReference type="ARBA" id="ARBA00023126"/>
    </source>
</evidence>
<dbReference type="InterPro" id="IPR033919">
    <property type="entry name" value="TSA/FSA_arc/bac"/>
</dbReference>
<dbReference type="GO" id="GO:0005737">
    <property type="term" value="C:cytoplasm"/>
    <property type="evidence" value="ECO:0007669"/>
    <property type="project" value="UniProtKB-SubCell"/>
</dbReference>
<dbReference type="GO" id="GO:0005975">
    <property type="term" value="P:carbohydrate metabolic process"/>
    <property type="evidence" value="ECO:0007669"/>
    <property type="project" value="InterPro"/>
</dbReference>
<dbReference type="EC" id="2.2.1.2" evidence="9"/>
<protein>
    <recommendedName>
        <fullName evidence="9">Probable transaldolase</fullName>
        <ecNumber evidence="9">2.2.1.2</ecNumber>
    </recommendedName>
</protein>
<comment type="function">
    <text evidence="9">Transaldolase is important for the balance of metabolites in the pentose-phosphate pathway.</text>
</comment>
<evidence type="ECO:0000313" key="10">
    <source>
        <dbReference type="EMBL" id="ERK58681.1"/>
    </source>
</evidence>
<feature type="active site" description="Schiff-base intermediate with substrate" evidence="9">
    <location>
        <position position="91"/>
    </location>
</feature>
<dbReference type="EMBL" id="AWVP01000044">
    <property type="protein sequence ID" value="ERK58681.1"/>
    <property type="molecule type" value="Genomic_DNA"/>
</dbReference>
<dbReference type="CDD" id="cd00956">
    <property type="entry name" value="Transaldolase_FSA"/>
    <property type="match status" value="1"/>
</dbReference>
<reference evidence="10 11" key="1">
    <citation type="submission" date="2013-08" db="EMBL/GenBank/DDBJ databases">
        <authorList>
            <person name="Weinstock G."/>
            <person name="Sodergren E."/>
            <person name="Wylie T."/>
            <person name="Fulton L."/>
            <person name="Fulton R."/>
            <person name="Fronick C."/>
            <person name="O'Laughlin M."/>
            <person name="Godfrey J."/>
            <person name="Miner T."/>
            <person name="Herter B."/>
            <person name="Appelbaum E."/>
            <person name="Cordes M."/>
            <person name="Lek S."/>
            <person name="Wollam A."/>
            <person name="Pepin K.H."/>
            <person name="Palsikar V.B."/>
            <person name="Mitreva M."/>
            <person name="Wilson R.K."/>
        </authorList>
    </citation>
    <scope>NUCLEOTIDE SEQUENCE [LARGE SCALE GENOMIC DNA]</scope>
    <source>
        <strain evidence="10 11">ATCC 700627</strain>
    </source>
</reference>
<keyword evidence="11" id="KW-1185">Reference proteome</keyword>
<dbReference type="AlphaFoldDB" id="U2QQA2"/>